<dbReference type="OrthoDB" id="2152029at2759"/>
<dbReference type="Proteomes" id="UP000799764">
    <property type="component" value="Unassembled WGS sequence"/>
</dbReference>
<name>A0A9P4PIX0_9PLEO</name>
<gene>
    <name evidence="1" type="ORF">P171DRAFT_485611</name>
</gene>
<evidence type="ECO:0000313" key="2">
    <source>
        <dbReference type="Proteomes" id="UP000799764"/>
    </source>
</evidence>
<dbReference type="AlphaFoldDB" id="A0A9P4PIX0"/>
<sequence length="153" mass="16973">MAADTQCQRAQPSSSTWRDWSRISTTMRRWAAVFLGKANPADAEADPGVTSGDAWTEAALNPPSWWQGLHKTVGDFFIWSSGYEVLANPIRELQKPLTEGWATGGGDTSRVIFLESAKEAHIQPLIDTILPGKGKKGDAQMVIEEWYKARLQR</sequence>
<organism evidence="1 2">
    <name type="scientific">Karstenula rhodostoma CBS 690.94</name>
    <dbReference type="NCBI Taxonomy" id="1392251"/>
    <lineage>
        <taxon>Eukaryota</taxon>
        <taxon>Fungi</taxon>
        <taxon>Dikarya</taxon>
        <taxon>Ascomycota</taxon>
        <taxon>Pezizomycotina</taxon>
        <taxon>Dothideomycetes</taxon>
        <taxon>Pleosporomycetidae</taxon>
        <taxon>Pleosporales</taxon>
        <taxon>Massarineae</taxon>
        <taxon>Didymosphaeriaceae</taxon>
        <taxon>Karstenula</taxon>
    </lineage>
</organism>
<comment type="caution">
    <text evidence="1">The sequence shown here is derived from an EMBL/GenBank/DDBJ whole genome shotgun (WGS) entry which is preliminary data.</text>
</comment>
<proteinExistence type="predicted"/>
<evidence type="ECO:0000313" key="1">
    <source>
        <dbReference type="EMBL" id="KAF2444148.1"/>
    </source>
</evidence>
<keyword evidence="2" id="KW-1185">Reference proteome</keyword>
<accession>A0A9P4PIX0</accession>
<reference evidence="1" key="1">
    <citation type="journal article" date="2020" name="Stud. Mycol.">
        <title>101 Dothideomycetes genomes: a test case for predicting lifestyles and emergence of pathogens.</title>
        <authorList>
            <person name="Haridas S."/>
            <person name="Albert R."/>
            <person name="Binder M."/>
            <person name="Bloem J."/>
            <person name="Labutti K."/>
            <person name="Salamov A."/>
            <person name="Andreopoulos B."/>
            <person name="Baker S."/>
            <person name="Barry K."/>
            <person name="Bills G."/>
            <person name="Bluhm B."/>
            <person name="Cannon C."/>
            <person name="Castanera R."/>
            <person name="Culley D."/>
            <person name="Daum C."/>
            <person name="Ezra D."/>
            <person name="Gonzalez J."/>
            <person name="Henrissat B."/>
            <person name="Kuo A."/>
            <person name="Liang C."/>
            <person name="Lipzen A."/>
            <person name="Lutzoni F."/>
            <person name="Magnuson J."/>
            <person name="Mondo S."/>
            <person name="Nolan M."/>
            <person name="Ohm R."/>
            <person name="Pangilinan J."/>
            <person name="Park H.-J."/>
            <person name="Ramirez L."/>
            <person name="Alfaro M."/>
            <person name="Sun H."/>
            <person name="Tritt A."/>
            <person name="Yoshinaga Y."/>
            <person name="Zwiers L.-H."/>
            <person name="Turgeon B."/>
            <person name="Goodwin S."/>
            <person name="Spatafora J."/>
            <person name="Crous P."/>
            <person name="Grigoriev I."/>
        </authorList>
    </citation>
    <scope>NUCLEOTIDE SEQUENCE</scope>
    <source>
        <strain evidence="1">CBS 690.94</strain>
    </source>
</reference>
<dbReference type="EMBL" id="MU001501">
    <property type="protein sequence ID" value="KAF2444148.1"/>
    <property type="molecule type" value="Genomic_DNA"/>
</dbReference>
<protein>
    <submittedName>
        <fullName evidence="1">Uncharacterized protein</fullName>
    </submittedName>
</protein>